<dbReference type="PANTHER" id="PTHR37299">
    <property type="entry name" value="TRANSCRIPTIONAL REGULATOR-RELATED"/>
    <property type="match status" value="1"/>
</dbReference>
<keyword evidence="4" id="KW-1185">Reference proteome</keyword>
<dbReference type="InterPro" id="IPR007492">
    <property type="entry name" value="LytTR_DNA-bd_dom"/>
</dbReference>
<keyword evidence="3" id="KW-0238">DNA-binding</keyword>
<evidence type="ECO:0000313" key="3">
    <source>
        <dbReference type="EMBL" id="SHG75780.1"/>
    </source>
</evidence>
<feature type="transmembrane region" description="Helical" evidence="1">
    <location>
        <begin position="7"/>
        <end position="30"/>
    </location>
</feature>
<dbReference type="AlphaFoldDB" id="A0A1M5MEN2"/>
<sequence>MRKDKLYLLTFLSLSIVFIIISSVAIRYFVNEAADKVLDTQLEFSKREAKQVAMLIGNQLQNGISKENVAESVQKSIENSNLDAGFVSVFNWSGEIVCHPDIKQLGQQISNKESFVSSVSDEVTSEDLYKLLQQNEADTDPLNFKDNTDSEVVYLYPVSSSDWIVGAHANTIKVSQQIKAIKSNFQIILVVMGFLFILSSVLIVRLIGSKYEKKLEIKNEKLSDEIINLSKLNSALDTYQQQVSDRPQLEDDENSSKKRILTYVRNELLPVATEDIAYVYTDTGITYVMCSDGKRTTSNLSLDELHTNLDSTYFFRANRQFIIAISSIDKIVKYGNNQLKILINPNSEVDIIISKNKAAEFKKWLNL</sequence>
<name>A0A1M5MEN2_9FLAO</name>
<dbReference type="InterPro" id="IPR046947">
    <property type="entry name" value="LytR-like"/>
</dbReference>
<dbReference type="STRING" id="1089305.SAMN05444148_0880"/>
<dbReference type="GO" id="GO:0000156">
    <property type="term" value="F:phosphorelay response regulator activity"/>
    <property type="evidence" value="ECO:0007669"/>
    <property type="project" value="InterPro"/>
</dbReference>
<evidence type="ECO:0000256" key="1">
    <source>
        <dbReference type="SAM" id="Phobius"/>
    </source>
</evidence>
<organism evidence="3 4">
    <name type="scientific">Winogradskyella jejuensis</name>
    <dbReference type="NCBI Taxonomy" id="1089305"/>
    <lineage>
        <taxon>Bacteria</taxon>
        <taxon>Pseudomonadati</taxon>
        <taxon>Bacteroidota</taxon>
        <taxon>Flavobacteriia</taxon>
        <taxon>Flavobacteriales</taxon>
        <taxon>Flavobacteriaceae</taxon>
        <taxon>Winogradskyella</taxon>
    </lineage>
</organism>
<dbReference type="OrthoDB" id="735914at2"/>
<gene>
    <name evidence="3" type="ORF">SAMN05444148_0880</name>
</gene>
<dbReference type="Proteomes" id="UP000184522">
    <property type="component" value="Unassembled WGS sequence"/>
</dbReference>
<dbReference type="EMBL" id="FQWS01000001">
    <property type="protein sequence ID" value="SHG75780.1"/>
    <property type="molecule type" value="Genomic_DNA"/>
</dbReference>
<dbReference type="Gene3D" id="2.40.50.1020">
    <property type="entry name" value="LytTr DNA-binding domain"/>
    <property type="match status" value="1"/>
</dbReference>
<feature type="domain" description="HTH LytTR-type" evidence="2">
    <location>
        <begin position="260"/>
        <end position="367"/>
    </location>
</feature>
<evidence type="ECO:0000259" key="2">
    <source>
        <dbReference type="PROSITE" id="PS50930"/>
    </source>
</evidence>
<protein>
    <submittedName>
        <fullName evidence="3">LytTr DNA-binding domain-containing protein</fullName>
    </submittedName>
</protein>
<proteinExistence type="predicted"/>
<reference evidence="4" key="1">
    <citation type="submission" date="2016-11" db="EMBL/GenBank/DDBJ databases">
        <authorList>
            <person name="Varghese N."/>
            <person name="Submissions S."/>
        </authorList>
    </citation>
    <scope>NUCLEOTIDE SEQUENCE [LARGE SCALE GENOMIC DNA]</scope>
    <source>
        <strain evidence="4">DSM 25330</strain>
    </source>
</reference>
<dbReference type="PROSITE" id="PS50930">
    <property type="entry name" value="HTH_LYTTR"/>
    <property type="match status" value="1"/>
</dbReference>
<accession>A0A1M5MEN2</accession>
<dbReference type="SMART" id="SM00850">
    <property type="entry name" value="LytTR"/>
    <property type="match status" value="1"/>
</dbReference>
<evidence type="ECO:0000313" key="4">
    <source>
        <dbReference type="Proteomes" id="UP000184522"/>
    </source>
</evidence>
<keyword evidence="1" id="KW-1133">Transmembrane helix</keyword>
<keyword evidence="1" id="KW-0472">Membrane</keyword>
<dbReference type="GO" id="GO:0003677">
    <property type="term" value="F:DNA binding"/>
    <property type="evidence" value="ECO:0007669"/>
    <property type="project" value="UniProtKB-KW"/>
</dbReference>
<feature type="transmembrane region" description="Helical" evidence="1">
    <location>
        <begin position="185"/>
        <end position="208"/>
    </location>
</feature>
<dbReference type="Pfam" id="PF04397">
    <property type="entry name" value="LytTR"/>
    <property type="match status" value="1"/>
</dbReference>
<dbReference type="Gene3D" id="3.30.450.20">
    <property type="entry name" value="PAS domain"/>
    <property type="match status" value="1"/>
</dbReference>
<dbReference type="RefSeq" id="WP_073083577.1">
    <property type="nucleotide sequence ID" value="NZ_FQWS01000001.1"/>
</dbReference>
<keyword evidence="1" id="KW-0812">Transmembrane</keyword>
<dbReference type="PANTHER" id="PTHR37299:SF1">
    <property type="entry name" value="STAGE 0 SPORULATION PROTEIN A HOMOLOG"/>
    <property type="match status" value="1"/>
</dbReference>